<dbReference type="Gene3D" id="3.30.70.100">
    <property type="match status" value="1"/>
</dbReference>
<dbReference type="Proteomes" id="UP001265700">
    <property type="component" value="Unassembled WGS sequence"/>
</dbReference>
<dbReference type="InterPro" id="IPR013097">
    <property type="entry name" value="Dabb"/>
</dbReference>
<dbReference type="PANTHER" id="PTHR37832:SF1">
    <property type="entry name" value="STRESS-RESPONSE A_B BARREL DOMAIN-CONTAINING PROTEIN"/>
    <property type="match status" value="1"/>
</dbReference>
<dbReference type="SMART" id="SM00886">
    <property type="entry name" value="Dabb"/>
    <property type="match status" value="1"/>
</dbReference>
<dbReference type="SUPFAM" id="SSF54909">
    <property type="entry name" value="Dimeric alpha+beta barrel"/>
    <property type="match status" value="1"/>
</dbReference>
<dbReference type="PROSITE" id="PS51502">
    <property type="entry name" value="S_R_A_B_BARREL"/>
    <property type="match status" value="1"/>
</dbReference>
<evidence type="ECO:0000313" key="3">
    <source>
        <dbReference type="Proteomes" id="UP001265700"/>
    </source>
</evidence>
<dbReference type="PANTHER" id="PTHR37832">
    <property type="entry name" value="BLL2683 PROTEIN"/>
    <property type="match status" value="1"/>
</dbReference>
<sequence length="100" mass="10981">MLHHIVMWTLKDEAEGEKKSANLAKAADMLKACADIVPGILRFEVGTAQPGMEATCDLLLCSAFADRTALAAYQNHPDHVAIKPFMKAVVESRQCFDYEA</sequence>
<evidence type="ECO:0000313" key="2">
    <source>
        <dbReference type="EMBL" id="MDR7151460.1"/>
    </source>
</evidence>
<dbReference type="Pfam" id="PF07876">
    <property type="entry name" value="Dabb"/>
    <property type="match status" value="1"/>
</dbReference>
<protein>
    <recommendedName>
        <fullName evidence="1">Stress-response A/B barrel domain-containing protein</fullName>
    </recommendedName>
</protein>
<gene>
    <name evidence="2" type="ORF">J2W49_003436</name>
</gene>
<keyword evidence="3" id="KW-1185">Reference proteome</keyword>
<organism evidence="2 3">
    <name type="scientific">Hydrogenophaga palleronii</name>
    <dbReference type="NCBI Taxonomy" id="65655"/>
    <lineage>
        <taxon>Bacteria</taxon>
        <taxon>Pseudomonadati</taxon>
        <taxon>Pseudomonadota</taxon>
        <taxon>Betaproteobacteria</taxon>
        <taxon>Burkholderiales</taxon>
        <taxon>Comamonadaceae</taxon>
        <taxon>Hydrogenophaga</taxon>
    </lineage>
</organism>
<reference evidence="2 3" key="1">
    <citation type="submission" date="2023-07" db="EMBL/GenBank/DDBJ databases">
        <title>Sorghum-associated microbial communities from plants grown in Nebraska, USA.</title>
        <authorList>
            <person name="Schachtman D."/>
        </authorList>
    </citation>
    <scope>NUCLEOTIDE SEQUENCE [LARGE SCALE GENOMIC DNA]</scope>
    <source>
        <strain evidence="2 3">4249</strain>
    </source>
</reference>
<accession>A0ABU1WQ83</accession>
<dbReference type="InterPro" id="IPR011008">
    <property type="entry name" value="Dimeric_a/b-barrel"/>
</dbReference>
<feature type="domain" description="Stress-response A/B barrel" evidence="1">
    <location>
        <begin position="2"/>
        <end position="98"/>
    </location>
</feature>
<dbReference type="RefSeq" id="WP_310318881.1">
    <property type="nucleotide sequence ID" value="NZ_JAVDWU010000007.1"/>
</dbReference>
<comment type="caution">
    <text evidence="2">The sequence shown here is derived from an EMBL/GenBank/DDBJ whole genome shotgun (WGS) entry which is preliminary data.</text>
</comment>
<proteinExistence type="predicted"/>
<name>A0ABU1WQ83_9BURK</name>
<evidence type="ECO:0000259" key="1">
    <source>
        <dbReference type="PROSITE" id="PS51502"/>
    </source>
</evidence>
<dbReference type="EMBL" id="JAVDWU010000007">
    <property type="protein sequence ID" value="MDR7151460.1"/>
    <property type="molecule type" value="Genomic_DNA"/>
</dbReference>